<dbReference type="Gene3D" id="3.50.50.60">
    <property type="entry name" value="FAD/NAD(P)-binding domain"/>
    <property type="match status" value="1"/>
</dbReference>
<organism evidence="2 3">
    <name type="scientific">Monoraphidium neglectum</name>
    <dbReference type="NCBI Taxonomy" id="145388"/>
    <lineage>
        <taxon>Eukaryota</taxon>
        <taxon>Viridiplantae</taxon>
        <taxon>Chlorophyta</taxon>
        <taxon>core chlorophytes</taxon>
        <taxon>Chlorophyceae</taxon>
        <taxon>CS clade</taxon>
        <taxon>Sphaeropleales</taxon>
        <taxon>Selenastraceae</taxon>
        <taxon>Monoraphidium</taxon>
    </lineage>
</organism>
<dbReference type="Gene3D" id="3.30.9.10">
    <property type="entry name" value="D-Amino Acid Oxidase, subunit A, domain 2"/>
    <property type="match status" value="1"/>
</dbReference>
<accession>A0A0D2MFV1</accession>
<dbReference type="SUPFAM" id="SSF51905">
    <property type="entry name" value="FAD/NAD(P)-binding domain"/>
    <property type="match status" value="1"/>
</dbReference>
<feature type="region of interest" description="Disordered" evidence="1">
    <location>
        <begin position="264"/>
        <end position="296"/>
    </location>
</feature>
<evidence type="ECO:0008006" key="4">
    <source>
        <dbReference type="Google" id="ProtNLM"/>
    </source>
</evidence>
<dbReference type="STRING" id="145388.A0A0D2MFV1"/>
<feature type="region of interest" description="Disordered" evidence="1">
    <location>
        <begin position="371"/>
        <end position="417"/>
    </location>
</feature>
<dbReference type="GeneID" id="25738840"/>
<evidence type="ECO:0000313" key="2">
    <source>
        <dbReference type="EMBL" id="KIZ02000.1"/>
    </source>
</evidence>
<evidence type="ECO:0000256" key="1">
    <source>
        <dbReference type="SAM" id="MobiDB-lite"/>
    </source>
</evidence>
<sequence>MRRRGLELVSGARLVQPCPSLDIVFDPDRDHPGAALFARLAPAAAAAGARAALLSAGEAQERLGSAPLRLPAGAAALLQPDAGVLLAAEAAGAARALAERAGVQIRERLRLRGWRDAGGAFFRVEASSALLPDSLSVFEAERLLLAPQGAAWAPECLELFGLQSDLEVREVVVGGWLAGSEASKLPLWQFWGSAAAGAARLQPCYGLPSLPGGARAGLGQLSWQGRRVAAGGAFGWAAADARPGAGVLEAAAAALVRDVAWEPFAGQDEDGDEDSAGGEGGRSGADRGPAAAPRRARRRLRSHLLTACADGLPAVGFHPALDAGRLAVCCGASGGGSTAGGGLPSFQLAPVLAKLSADLLLGKAVAPVETAAGGESSGGGGGDHKEGPAQAARAPARSGGGGDGGGGSGDGESSSLVSALWARRPAVGLRGGWPQGAADVDTLEGLSALQRARPATAQERERAADEGSDRAREESDGLSRRSGRAHA</sequence>
<dbReference type="EMBL" id="KK101146">
    <property type="protein sequence ID" value="KIZ02000.1"/>
    <property type="molecule type" value="Genomic_DNA"/>
</dbReference>
<feature type="region of interest" description="Disordered" evidence="1">
    <location>
        <begin position="449"/>
        <end position="487"/>
    </location>
</feature>
<keyword evidence="3" id="KW-1185">Reference proteome</keyword>
<proteinExistence type="predicted"/>
<name>A0A0D2MFV1_9CHLO</name>
<dbReference type="KEGG" id="mng:MNEG_5963"/>
<gene>
    <name evidence="2" type="ORF">MNEG_5963</name>
</gene>
<feature type="compositionally biased region" description="Basic and acidic residues" evidence="1">
    <location>
        <begin position="458"/>
        <end position="479"/>
    </location>
</feature>
<feature type="compositionally biased region" description="Acidic residues" evidence="1">
    <location>
        <begin position="267"/>
        <end position="276"/>
    </location>
</feature>
<dbReference type="OrthoDB" id="538125at2759"/>
<dbReference type="InterPro" id="IPR036188">
    <property type="entry name" value="FAD/NAD-bd_sf"/>
</dbReference>
<protein>
    <recommendedName>
        <fullName evidence="4">FAD dependent oxidoreductase domain-containing protein</fullName>
    </recommendedName>
</protein>
<dbReference type="RefSeq" id="XP_013901019.1">
    <property type="nucleotide sequence ID" value="XM_014045565.1"/>
</dbReference>
<feature type="compositionally biased region" description="Gly residues" evidence="1">
    <location>
        <begin position="398"/>
        <end position="410"/>
    </location>
</feature>
<evidence type="ECO:0000313" key="3">
    <source>
        <dbReference type="Proteomes" id="UP000054498"/>
    </source>
</evidence>
<feature type="compositionally biased region" description="Low complexity" evidence="1">
    <location>
        <begin position="388"/>
        <end position="397"/>
    </location>
</feature>
<dbReference type="AlphaFoldDB" id="A0A0D2MFV1"/>
<reference evidence="2 3" key="1">
    <citation type="journal article" date="2013" name="BMC Genomics">
        <title>Reconstruction of the lipid metabolism for the microalga Monoraphidium neglectum from its genome sequence reveals characteristics suitable for biofuel production.</title>
        <authorList>
            <person name="Bogen C."/>
            <person name="Al-Dilaimi A."/>
            <person name="Albersmeier A."/>
            <person name="Wichmann J."/>
            <person name="Grundmann M."/>
            <person name="Rupp O."/>
            <person name="Lauersen K.J."/>
            <person name="Blifernez-Klassen O."/>
            <person name="Kalinowski J."/>
            <person name="Goesmann A."/>
            <person name="Mussgnug J.H."/>
            <person name="Kruse O."/>
        </authorList>
    </citation>
    <scope>NUCLEOTIDE SEQUENCE [LARGE SCALE GENOMIC DNA]</scope>
    <source>
        <strain evidence="2 3">SAG 48.87</strain>
    </source>
</reference>
<dbReference type="Proteomes" id="UP000054498">
    <property type="component" value="Unassembled WGS sequence"/>
</dbReference>